<evidence type="ECO:0000256" key="7">
    <source>
        <dbReference type="ARBA" id="ARBA00024033"/>
    </source>
</evidence>
<comment type="similarity">
    <text evidence="7">Belongs to the glycosyltransferase 87 family.</text>
</comment>
<evidence type="ECO:0000256" key="2">
    <source>
        <dbReference type="ARBA" id="ARBA00022475"/>
    </source>
</evidence>
<feature type="transmembrane region" description="Helical" evidence="8">
    <location>
        <begin position="188"/>
        <end position="208"/>
    </location>
</feature>
<name>A0A399QZJ7_9PROT</name>
<dbReference type="EMBL" id="QWGB01000005">
    <property type="protein sequence ID" value="RIJ24308.1"/>
    <property type="molecule type" value="Genomic_DNA"/>
</dbReference>
<comment type="subcellular location">
    <subcellularLocation>
        <location evidence="1">Cell membrane</location>
        <topology evidence="1">Multi-pass membrane protein</topology>
    </subcellularLocation>
</comment>
<protein>
    <submittedName>
        <fullName evidence="9">DUF2029 domain-containing protein</fullName>
    </submittedName>
</protein>
<dbReference type="Proteomes" id="UP000265431">
    <property type="component" value="Unassembled WGS sequence"/>
</dbReference>
<feature type="transmembrane region" description="Helical" evidence="8">
    <location>
        <begin position="220"/>
        <end position="246"/>
    </location>
</feature>
<dbReference type="OrthoDB" id="7679563at2"/>
<evidence type="ECO:0000313" key="9">
    <source>
        <dbReference type="EMBL" id="RIJ24308.1"/>
    </source>
</evidence>
<keyword evidence="5 8" id="KW-1133">Transmembrane helix</keyword>
<dbReference type="GO" id="GO:0005886">
    <property type="term" value="C:plasma membrane"/>
    <property type="evidence" value="ECO:0007669"/>
    <property type="project" value="UniProtKB-SubCell"/>
</dbReference>
<feature type="transmembrane region" description="Helical" evidence="8">
    <location>
        <begin position="120"/>
        <end position="143"/>
    </location>
</feature>
<feature type="transmembrane region" description="Helical" evidence="8">
    <location>
        <begin position="51"/>
        <end position="79"/>
    </location>
</feature>
<evidence type="ECO:0000256" key="4">
    <source>
        <dbReference type="ARBA" id="ARBA00022692"/>
    </source>
</evidence>
<evidence type="ECO:0000313" key="10">
    <source>
        <dbReference type="Proteomes" id="UP000265431"/>
    </source>
</evidence>
<keyword evidence="6 8" id="KW-0472">Membrane</keyword>
<feature type="transmembrane region" description="Helical" evidence="8">
    <location>
        <begin position="91"/>
        <end position="114"/>
    </location>
</feature>
<evidence type="ECO:0000256" key="1">
    <source>
        <dbReference type="ARBA" id="ARBA00004651"/>
    </source>
</evidence>
<dbReference type="GO" id="GO:0016758">
    <property type="term" value="F:hexosyltransferase activity"/>
    <property type="evidence" value="ECO:0007669"/>
    <property type="project" value="InterPro"/>
</dbReference>
<feature type="transmembrane region" description="Helical" evidence="8">
    <location>
        <begin position="266"/>
        <end position="294"/>
    </location>
</feature>
<keyword evidence="3" id="KW-0808">Transferase</keyword>
<evidence type="ECO:0000256" key="3">
    <source>
        <dbReference type="ARBA" id="ARBA00022679"/>
    </source>
</evidence>
<dbReference type="Pfam" id="PF09594">
    <property type="entry name" value="GT87"/>
    <property type="match status" value="1"/>
</dbReference>
<evidence type="ECO:0000256" key="5">
    <source>
        <dbReference type="ARBA" id="ARBA00022989"/>
    </source>
</evidence>
<evidence type="ECO:0000256" key="8">
    <source>
        <dbReference type="SAM" id="Phobius"/>
    </source>
</evidence>
<evidence type="ECO:0000256" key="6">
    <source>
        <dbReference type="ARBA" id="ARBA00023136"/>
    </source>
</evidence>
<proteinExistence type="inferred from homology"/>
<keyword evidence="10" id="KW-1185">Reference proteome</keyword>
<sequence length="315" mass="34045">MVLSAALSVLRLSACMAGLSARLCPVAPRRRRAFYLADRPSHRGGHETSRAYGVFVLTAPAFAVNAAFGQNGFLTGALLYLGVRLADRRPILAGVCLGTLTIKPRLGLLIPLFLLLRGHWTVIVSAICTSIALVGLSALIFGIDMWRGYFEHVMPFQRIVAEEGTGVFLRMMPTGFALGRLQGWDASYAMALQAPFSLLALGLTVWTFRKPSAAPEMEQALLLVCVFLFSPYAFNYDMMALVPALFLVLESEIRASRSGPTRLNLMLIALFLLPVITFFLPLGPAILAGSALVLAQRISACRTEEPAPASVSGTN</sequence>
<gene>
    <name evidence="9" type="ORF">D1224_08720</name>
</gene>
<dbReference type="InterPro" id="IPR018584">
    <property type="entry name" value="GT87"/>
</dbReference>
<keyword evidence="2" id="KW-1003">Cell membrane</keyword>
<keyword evidence="4 8" id="KW-0812">Transmembrane</keyword>
<organism evidence="9 10">
    <name type="scientific">Henriciella barbarensis</name>
    <dbReference type="NCBI Taxonomy" id="86342"/>
    <lineage>
        <taxon>Bacteria</taxon>
        <taxon>Pseudomonadati</taxon>
        <taxon>Pseudomonadota</taxon>
        <taxon>Alphaproteobacteria</taxon>
        <taxon>Hyphomonadales</taxon>
        <taxon>Hyphomonadaceae</taxon>
        <taxon>Henriciella</taxon>
    </lineage>
</organism>
<accession>A0A399QZJ7</accession>
<dbReference type="AlphaFoldDB" id="A0A399QZJ7"/>
<reference evidence="9 10" key="1">
    <citation type="submission" date="2018-08" db="EMBL/GenBank/DDBJ databases">
        <title>Henriciella mobilis sp. nov., isolated from seawater.</title>
        <authorList>
            <person name="Cheng H."/>
            <person name="Wu Y.-H."/>
            <person name="Xu X.-W."/>
            <person name="Guo L.-L."/>
        </authorList>
    </citation>
    <scope>NUCLEOTIDE SEQUENCE [LARGE SCALE GENOMIC DNA]</scope>
    <source>
        <strain evidence="9 10">CCUG66934</strain>
    </source>
</reference>
<comment type="caution">
    <text evidence="9">The sequence shown here is derived from an EMBL/GenBank/DDBJ whole genome shotgun (WGS) entry which is preliminary data.</text>
</comment>